<name>A0A161LWT7_9BACT</name>
<organism evidence="3 4">
    <name type="scientific">Paludibacter jiangxiensis</name>
    <dbReference type="NCBI Taxonomy" id="681398"/>
    <lineage>
        <taxon>Bacteria</taxon>
        <taxon>Pseudomonadati</taxon>
        <taxon>Bacteroidota</taxon>
        <taxon>Bacteroidia</taxon>
        <taxon>Bacteroidales</taxon>
        <taxon>Paludibacteraceae</taxon>
        <taxon>Paludibacter</taxon>
    </lineage>
</organism>
<dbReference type="STRING" id="681398.PJIAN_4283"/>
<evidence type="ECO:0000259" key="2">
    <source>
        <dbReference type="Pfam" id="PF19572"/>
    </source>
</evidence>
<feature type="chain" id="PRO_5007824296" description="Type IX secretion system protein PorV domain-containing protein" evidence="1">
    <location>
        <begin position="22"/>
        <end position="374"/>
    </location>
</feature>
<evidence type="ECO:0000256" key="1">
    <source>
        <dbReference type="SAM" id="SignalP"/>
    </source>
</evidence>
<dbReference type="NCBIfam" id="NF033709">
    <property type="entry name" value="PorV_fam"/>
    <property type="match status" value="1"/>
</dbReference>
<dbReference type="InterPro" id="IPR047799">
    <property type="entry name" value="T9SS_OM_PorV"/>
</dbReference>
<evidence type="ECO:0000313" key="3">
    <source>
        <dbReference type="EMBL" id="GAT63742.1"/>
    </source>
</evidence>
<gene>
    <name evidence="3" type="ORF">PJIAN_4283</name>
</gene>
<keyword evidence="1" id="KW-0732">Signal</keyword>
<dbReference type="Pfam" id="PF19572">
    <property type="entry name" value="PorV"/>
    <property type="match status" value="1"/>
</dbReference>
<comment type="caution">
    <text evidence="3">The sequence shown here is derived from an EMBL/GenBank/DDBJ whole genome shotgun (WGS) entry which is preliminary data.</text>
</comment>
<sequence length="374" mass="40797">MTKKTTVVILLFLLGGLSTFAQVDKTLNPLITGVPSLSIAPDARGGGMGDVGAATSPDVNSQYWNPAKYAFVEDAAGISLSYTPWLRKLVSDINLAYLAGYYKLDENQSISGSLRYFSLGQVDLTDVNGVSQGNTKPSEFALDVAYTRKLSDNFSGGVTLRYIHSDLGGGMISDMWPANAFSADVSAYYTQTVTGSGNTDGRFSAGANISNIGSKVSYDKGNTKQFLPTNFRLGASYLHPIDEYNTISINMDINKLLIPADTATTVEGHQKYSDISMLSGIFKSFGDKDFLKRIQLSLGLEYEYDKQFAVRCGYFYESQLSGNRKYFTFGAGFKLNVFRLDAAYVIATSQTNPLDQTLRFSLGFDLDGLTNLVK</sequence>
<dbReference type="Gene3D" id="2.40.160.60">
    <property type="entry name" value="Outer membrane protein transport protein (OMPP1/FadL/TodX)"/>
    <property type="match status" value="1"/>
</dbReference>
<reference evidence="4" key="2">
    <citation type="journal article" date="2017" name="Genome Announc.">
        <title>Draft genome sequence of Paludibacter jiangxiensis NM7(T), a propionate-producing fermentative bacterium.</title>
        <authorList>
            <person name="Qiu Y.-L."/>
            <person name="Tourlousse D.M."/>
            <person name="Matsuura N."/>
            <person name="Ohashi A."/>
            <person name="Sekiguchi Y."/>
        </authorList>
    </citation>
    <scope>NUCLEOTIDE SEQUENCE [LARGE SCALE GENOMIC DNA]</scope>
    <source>
        <strain evidence="4">NM7</strain>
    </source>
</reference>
<dbReference type="SUPFAM" id="SSF56935">
    <property type="entry name" value="Porins"/>
    <property type="match status" value="1"/>
</dbReference>
<feature type="signal peptide" evidence="1">
    <location>
        <begin position="1"/>
        <end position="21"/>
    </location>
</feature>
<dbReference type="RefSeq" id="WP_068705222.1">
    <property type="nucleotide sequence ID" value="NZ_BDCR01000004.1"/>
</dbReference>
<dbReference type="NCBIfam" id="NF033710">
    <property type="entry name" value="T9SS_OM_PorV"/>
    <property type="match status" value="1"/>
</dbReference>
<proteinExistence type="predicted"/>
<dbReference type="EMBL" id="BDCR01000004">
    <property type="protein sequence ID" value="GAT63742.1"/>
    <property type="molecule type" value="Genomic_DNA"/>
</dbReference>
<dbReference type="OrthoDB" id="9758448at2"/>
<keyword evidence="4" id="KW-1185">Reference proteome</keyword>
<dbReference type="AlphaFoldDB" id="A0A161LWT7"/>
<accession>A0A161LWT7</accession>
<feature type="domain" description="Type IX secretion system protein PorV" evidence="2">
    <location>
        <begin position="28"/>
        <end position="260"/>
    </location>
</feature>
<dbReference type="Proteomes" id="UP000076586">
    <property type="component" value="Unassembled WGS sequence"/>
</dbReference>
<reference evidence="4" key="1">
    <citation type="submission" date="2016-04" db="EMBL/GenBank/DDBJ databases">
        <title>Draft genome sequence of Paludibacter jiangxiensis strain NM7.</title>
        <authorList>
            <person name="Qiu Y."/>
            <person name="Matsuura N."/>
            <person name="Ohashi A."/>
            <person name="Tourlousse M.D."/>
            <person name="Sekiguchi Y."/>
        </authorList>
    </citation>
    <scope>NUCLEOTIDE SEQUENCE [LARGE SCALE GENOMIC DNA]</scope>
    <source>
        <strain evidence="4">NM7</strain>
    </source>
</reference>
<dbReference type="InterPro" id="IPR045741">
    <property type="entry name" value="PorV"/>
</dbReference>
<evidence type="ECO:0000313" key="4">
    <source>
        <dbReference type="Proteomes" id="UP000076586"/>
    </source>
</evidence>
<protein>
    <recommendedName>
        <fullName evidence="2">Type IX secretion system protein PorV domain-containing protein</fullName>
    </recommendedName>
</protein>